<organism evidence="2 3">
    <name type="scientific">Acorus calamus</name>
    <name type="common">Sweet flag</name>
    <dbReference type="NCBI Taxonomy" id="4465"/>
    <lineage>
        <taxon>Eukaryota</taxon>
        <taxon>Viridiplantae</taxon>
        <taxon>Streptophyta</taxon>
        <taxon>Embryophyta</taxon>
        <taxon>Tracheophyta</taxon>
        <taxon>Spermatophyta</taxon>
        <taxon>Magnoliopsida</taxon>
        <taxon>Liliopsida</taxon>
        <taxon>Acoraceae</taxon>
        <taxon>Acorus</taxon>
    </lineage>
</organism>
<keyword evidence="3" id="KW-1185">Reference proteome</keyword>
<reference evidence="2" key="1">
    <citation type="journal article" date="2023" name="Nat. Commun.">
        <title>Diploid and tetraploid genomes of Acorus and the evolution of monocots.</title>
        <authorList>
            <person name="Ma L."/>
            <person name="Liu K.W."/>
            <person name="Li Z."/>
            <person name="Hsiao Y.Y."/>
            <person name="Qi Y."/>
            <person name="Fu T."/>
            <person name="Tang G.D."/>
            <person name="Zhang D."/>
            <person name="Sun W.H."/>
            <person name="Liu D.K."/>
            <person name="Li Y."/>
            <person name="Chen G.Z."/>
            <person name="Liu X.D."/>
            <person name="Liao X.Y."/>
            <person name="Jiang Y.T."/>
            <person name="Yu X."/>
            <person name="Hao Y."/>
            <person name="Huang J."/>
            <person name="Zhao X.W."/>
            <person name="Ke S."/>
            <person name="Chen Y.Y."/>
            <person name="Wu W.L."/>
            <person name="Hsu J.L."/>
            <person name="Lin Y.F."/>
            <person name="Huang M.D."/>
            <person name="Li C.Y."/>
            <person name="Huang L."/>
            <person name="Wang Z.W."/>
            <person name="Zhao X."/>
            <person name="Zhong W.Y."/>
            <person name="Peng D.H."/>
            <person name="Ahmad S."/>
            <person name="Lan S."/>
            <person name="Zhang J.S."/>
            <person name="Tsai W.C."/>
            <person name="Van de Peer Y."/>
            <person name="Liu Z.J."/>
        </authorList>
    </citation>
    <scope>NUCLEOTIDE SEQUENCE</scope>
    <source>
        <strain evidence="2">CP</strain>
    </source>
</reference>
<dbReference type="InterPro" id="IPR044522">
    <property type="entry name" value="TSO1-like"/>
</dbReference>
<reference evidence="2" key="2">
    <citation type="submission" date="2023-06" db="EMBL/GenBank/DDBJ databases">
        <authorList>
            <person name="Ma L."/>
            <person name="Liu K.-W."/>
            <person name="Li Z."/>
            <person name="Hsiao Y.-Y."/>
            <person name="Qi Y."/>
            <person name="Fu T."/>
            <person name="Tang G."/>
            <person name="Zhang D."/>
            <person name="Sun W.-H."/>
            <person name="Liu D.-K."/>
            <person name="Li Y."/>
            <person name="Chen G.-Z."/>
            <person name="Liu X.-D."/>
            <person name="Liao X.-Y."/>
            <person name="Jiang Y.-T."/>
            <person name="Yu X."/>
            <person name="Hao Y."/>
            <person name="Huang J."/>
            <person name="Zhao X.-W."/>
            <person name="Ke S."/>
            <person name="Chen Y.-Y."/>
            <person name="Wu W.-L."/>
            <person name="Hsu J.-L."/>
            <person name="Lin Y.-F."/>
            <person name="Huang M.-D."/>
            <person name="Li C.-Y."/>
            <person name="Huang L."/>
            <person name="Wang Z.-W."/>
            <person name="Zhao X."/>
            <person name="Zhong W.-Y."/>
            <person name="Peng D.-H."/>
            <person name="Ahmad S."/>
            <person name="Lan S."/>
            <person name="Zhang J.-S."/>
            <person name="Tsai W.-C."/>
            <person name="Van De Peer Y."/>
            <person name="Liu Z.-J."/>
        </authorList>
    </citation>
    <scope>NUCLEOTIDE SEQUENCE</scope>
    <source>
        <strain evidence="2">CP</strain>
        <tissue evidence="2">Leaves</tissue>
    </source>
</reference>
<evidence type="ECO:0000313" key="3">
    <source>
        <dbReference type="Proteomes" id="UP001180020"/>
    </source>
</evidence>
<feature type="region of interest" description="Disordered" evidence="1">
    <location>
        <begin position="668"/>
        <end position="696"/>
    </location>
</feature>
<dbReference type="Proteomes" id="UP001180020">
    <property type="component" value="Unassembled WGS sequence"/>
</dbReference>
<dbReference type="PANTHER" id="PTHR46159">
    <property type="entry name" value="PROTEIN TESMIN/TSO1-LIKE CXC 2"/>
    <property type="match status" value="1"/>
</dbReference>
<name>A0AAV9DBZ2_ACOCL</name>
<dbReference type="EMBL" id="JAUJYO010000014">
    <property type="protein sequence ID" value="KAK1298436.1"/>
    <property type="molecule type" value="Genomic_DNA"/>
</dbReference>
<evidence type="ECO:0000313" key="2">
    <source>
        <dbReference type="EMBL" id="KAK1298436.1"/>
    </source>
</evidence>
<protein>
    <submittedName>
        <fullName evidence="2">CRC domain-containing protein TSO1</fullName>
    </submittedName>
</protein>
<dbReference type="PANTHER" id="PTHR46159:SF6">
    <property type="entry name" value="OS12G0605300 PROTEIN"/>
    <property type="match status" value="1"/>
</dbReference>
<evidence type="ECO:0000256" key="1">
    <source>
        <dbReference type="SAM" id="MobiDB-lite"/>
    </source>
</evidence>
<accession>A0AAV9DBZ2</accession>
<feature type="compositionally biased region" description="Basic residues" evidence="1">
    <location>
        <begin position="669"/>
        <end position="681"/>
    </location>
</feature>
<gene>
    <name evidence="2" type="primary">TSO1</name>
    <name evidence="2" type="ORF">QJS10_CPB14g01098</name>
</gene>
<feature type="compositionally biased region" description="Basic and acidic residues" evidence="1">
    <location>
        <begin position="569"/>
        <end position="584"/>
    </location>
</feature>
<comment type="caution">
    <text evidence="2">The sequence shown here is derived from an EMBL/GenBank/DDBJ whole genome shotgun (WGS) entry which is preliminary data.</text>
</comment>
<dbReference type="AlphaFoldDB" id="A0AAV9DBZ2"/>
<sequence>MDSPEMKASSSVSPAKVQDSPFFNYLETLSPIELIKEQRFSEYTFPHPPPLFTSPRTNPPQDASFLRRLEFPCSSDVAFYCEVDEKAKILVRDVDICGSSIPLSELKDHGDEGSKQAQAFSPTAAIDELLTDSMEASFNTANLHVLNLKKDTSIVQATLNGRNVTVDDQKEKQADVAENFITLVQNEVDRKNEISVCVKSGYTENAGGREVIDGVKINEDPALINEKIDDPIETGTSRQTDPTKGYDPHIENTIATCSASSMYKDTHFDIMEWCKELLSDHSGVGNHPSRDGNPQNSINGLGIKQDCATHCLPESSQNAQTDKNFSENAKNYGGVTESNMRYDNEDASIHFNLNCHEKESLSAFLLSQSETNPGSIFYLQKHENTKEDYKDTQEMVLVNSSAGFSVWFPALSLLKGRIIGKTCRKKNVAEDDGCYVGCSNGCRCDNCKNTFGSRKGSERITKVDDRKAEDEEYEKDISDENVDTVNISDATRQRKPSLFSPMTPLVPCSNNRSDLLPKSQISTRRYLSSPEFSASAISLHKKSPISTRSSTGTKRIVRLGEGGASLLPHDLELDERGKKKEDKSSSGWDGIGDICQVNTLSHPSVETPTSRPGIVRISCAPVRWRCSPGTPMPQFGGSKFVPDCLSGIYSIPENDTPDMMKDAQTPIKTVKRSSPKQKRVTSPKIFHGLSSLSYSPGLRTSRKLVLQSMPSLTSDSEGSEK</sequence>
<feature type="region of interest" description="Disordered" evidence="1">
    <location>
        <begin position="568"/>
        <end position="588"/>
    </location>
</feature>
<proteinExistence type="predicted"/>
<dbReference type="GO" id="GO:0003700">
    <property type="term" value="F:DNA-binding transcription factor activity"/>
    <property type="evidence" value="ECO:0007669"/>
    <property type="project" value="InterPro"/>
</dbReference>